<evidence type="ECO:0000259" key="7">
    <source>
        <dbReference type="PROSITE" id="PS50404"/>
    </source>
</evidence>
<dbReference type="OrthoDB" id="9795531at2"/>
<dbReference type="InterPro" id="IPR011767">
    <property type="entry name" value="GLR_AS"/>
</dbReference>
<dbReference type="InterPro" id="IPR014025">
    <property type="entry name" value="Glutaredoxin_subgr"/>
</dbReference>
<keyword evidence="2 6" id="KW-0813">Transport</keyword>
<dbReference type="Gene3D" id="3.40.30.10">
    <property type="entry name" value="Glutaredoxin"/>
    <property type="match status" value="1"/>
</dbReference>
<keyword evidence="4" id="KW-1015">Disulfide bond</keyword>
<sequence>MAKVQLYTWSYCPYCKRAKEILDDKNIPYSETIIDGDGQKKRELYQKTGQNTVPYIFIDENFIGGCSHLEELNKSEKLNKL</sequence>
<dbReference type="PROSITE" id="PS50404">
    <property type="entry name" value="GST_NTER"/>
    <property type="match status" value="1"/>
</dbReference>
<evidence type="ECO:0000256" key="5">
    <source>
        <dbReference type="ARBA" id="ARBA00023284"/>
    </source>
</evidence>
<reference evidence="8 9" key="1">
    <citation type="submission" date="2018-06" db="EMBL/GenBank/DDBJ databases">
        <title>Genomic Encyclopedia of Type Strains, Phase IV (KMG-IV): sequencing the most valuable type-strain genomes for metagenomic binning, comparative biology and taxonomic classification.</title>
        <authorList>
            <person name="Goeker M."/>
        </authorList>
    </citation>
    <scope>NUCLEOTIDE SEQUENCE [LARGE SCALE GENOMIC DNA]</scope>
    <source>
        <strain evidence="8 9">DSM 22112</strain>
    </source>
</reference>
<evidence type="ECO:0000313" key="9">
    <source>
        <dbReference type="Proteomes" id="UP000253490"/>
    </source>
</evidence>
<comment type="similarity">
    <text evidence="1 6">Belongs to the glutaredoxin family.</text>
</comment>
<feature type="domain" description="GST N-terminal" evidence="7">
    <location>
        <begin position="2"/>
        <end position="81"/>
    </location>
</feature>
<organism evidence="8 9">
    <name type="scientific">Alkalibaculum bacchi</name>
    <dbReference type="NCBI Taxonomy" id="645887"/>
    <lineage>
        <taxon>Bacteria</taxon>
        <taxon>Bacillati</taxon>
        <taxon>Bacillota</taxon>
        <taxon>Clostridia</taxon>
        <taxon>Eubacteriales</taxon>
        <taxon>Eubacteriaceae</taxon>
        <taxon>Alkalibaculum</taxon>
    </lineage>
</organism>
<dbReference type="PANTHER" id="PTHR46679:SF1">
    <property type="entry name" value="GLUTAREDOXIN-2, MITOCHONDRIAL"/>
    <property type="match status" value="1"/>
</dbReference>
<evidence type="ECO:0000313" key="8">
    <source>
        <dbReference type="EMBL" id="RBP65899.1"/>
    </source>
</evidence>
<dbReference type="InterPro" id="IPR002109">
    <property type="entry name" value="Glutaredoxin"/>
</dbReference>
<dbReference type="Pfam" id="PF00462">
    <property type="entry name" value="Glutaredoxin"/>
    <property type="match status" value="1"/>
</dbReference>
<protein>
    <recommendedName>
        <fullName evidence="6">Glutaredoxin</fullName>
    </recommendedName>
</protein>
<dbReference type="EMBL" id="QNRX01000006">
    <property type="protein sequence ID" value="RBP65899.1"/>
    <property type="molecule type" value="Genomic_DNA"/>
</dbReference>
<evidence type="ECO:0000256" key="3">
    <source>
        <dbReference type="ARBA" id="ARBA00022982"/>
    </source>
</evidence>
<evidence type="ECO:0000256" key="2">
    <source>
        <dbReference type="ARBA" id="ARBA00022448"/>
    </source>
</evidence>
<dbReference type="PROSITE" id="PS00195">
    <property type="entry name" value="GLUTAREDOXIN_1"/>
    <property type="match status" value="1"/>
</dbReference>
<dbReference type="InterPro" id="IPR004045">
    <property type="entry name" value="Glutathione_S-Trfase_N"/>
</dbReference>
<evidence type="ECO:0000256" key="4">
    <source>
        <dbReference type="ARBA" id="ARBA00023157"/>
    </source>
</evidence>
<dbReference type="GO" id="GO:0015038">
    <property type="term" value="F:glutathione disulfide oxidoreductase activity"/>
    <property type="evidence" value="ECO:0007669"/>
    <property type="project" value="UniProtKB-UniRule"/>
</dbReference>
<dbReference type="AlphaFoldDB" id="A0A366IB52"/>
<dbReference type="GO" id="GO:0045454">
    <property type="term" value="P:cell redox homeostasis"/>
    <property type="evidence" value="ECO:0007669"/>
    <property type="project" value="InterPro"/>
</dbReference>
<dbReference type="InterPro" id="IPR036249">
    <property type="entry name" value="Thioredoxin-like_sf"/>
</dbReference>
<gene>
    <name evidence="8" type="ORF">DES36_1068</name>
</gene>
<dbReference type="InterPro" id="IPR011900">
    <property type="entry name" value="GRX_bact"/>
</dbReference>
<evidence type="ECO:0000256" key="1">
    <source>
        <dbReference type="ARBA" id="ARBA00007787"/>
    </source>
</evidence>
<proteinExistence type="inferred from homology"/>
<dbReference type="NCBIfam" id="TIGR02181">
    <property type="entry name" value="GRX_bact"/>
    <property type="match status" value="1"/>
</dbReference>
<dbReference type="RefSeq" id="WP_113920237.1">
    <property type="nucleotide sequence ID" value="NZ_CALNCS010000005.1"/>
</dbReference>
<comment type="caution">
    <text evidence="8">The sequence shown here is derived from an EMBL/GenBank/DDBJ whole genome shotgun (WGS) entry which is preliminary data.</text>
</comment>
<dbReference type="GO" id="GO:0015035">
    <property type="term" value="F:protein-disulfide reductase activity"/>
    <property type="evidence" value="ECO:0007669"/>
    <property type="project" value="TreeGrafter"/>
</dbReference>
<dbReference type="PROSITE" id="PS51354">
    <property type="entry name" value="GLUTAREDOXIN_2"/>
    <property type="match status" value="1"/>
</dbReference>
<keyword evidence="3 6" id="KW-0249">Electron transport</keyword>
<accession>A0A366IB52</accession>
<dbReference type="SUPFAM" id="SSF52833">
    <property type="entry name" value="Thioredoxin-like"/>
    <property type="match status" value="1"/>
</dbReference>
<dbReference type="PRINTS" id="PR00160">
    <property type="entry name" value="GLUTAREDOXIN"/>
</dbReference>
<dbReference type="PANTHER" id="PTHR46679">
    <property type="match status" value="1"/>
</dbReference>
<keyword evidence="5 6" id="KW-0676">Redox-active center</keyword>
<comment type="function">
    <text evidence="6">Has a glutathione-disulfide oxidoreductase activity in the presence of NADPH and glutathione reductase. Reduces low molecular weight disulfides and proteins.</text>
</comment>
<name>A0A366IB52_9FIRM</name>
<keyword evidence="9" id="KW-1185">Reference proteome</keyword>
<evidence type="ECO:0000256" key="6">
    <source>
        <dbReference type="RuleBase" id="RU364065"/>
    </source>
</evidence>
<dbReference type="Proteomes" id="UP000253490">
    <property type="component" value="Unassembled WGS sequence"/>
</dbReference>
<keyword evidence="6" id="KW-0963">Cytoplasm</keyword>